<keyword evidence="3" id="KW-0539">Nucleus</keyword>
<reference evidence="7" key="1">
    <citation type="journal article" date="2016" name="Nature">
        <title>The genome of the seagrass Zostera marina reveals angiosperm adaptation to the sea.</title>
        <authorList>
            <person name="Olsen J.L."/>
            <person name="Rouze P."/>
            <person name="Verhelst B."/>
            <person name="Lin Y.-C."/>
            <person name="Bayer T."/>
            <person name="Collen J."/>
            <person name="Dattolo E."/>
            <person name="De Paoli E."/>
            <person name="Dittami S."/>
            <person name="Maumus F."/>
            <person name="Michel G."/>
            <person name="Kersting A."/>
            <person name="Lauritano C."/>
            <person name="Lohaus R."/>
            <person name="Toepel M."/>
            <person name="Tonon T."/>
            <person name="Vanneste K."/>
            <person name="Amirebrahimi M."/>
            <person name="Brakel J."/>
            <person name="Bostroem C."/>
            <person name="Chovatia M."/>
            <person name="Grimwood J."/>
            <person name="Jenkins J.W."/>
            <person name="Jueterbock A."/>
            <person name="Mraz A."/>
            <person name="Stam W.T."/>
            <person name="Tice H."/>
            <person name="Bornberg-Bauer E."/>
            <person name="Green P.J."/>
            <person name="Pearson G.A."/>
            <person name="Procaccini G."/>
            <person name="Duarte C.M."/>
            <person name="Schmutz J."/>
            <person name="Reusch T.B.H."/>
            <person name="Van de Peer Y."/>
        </authorList>
    </citation>
    <scope>NUCLEOTIDE SEQUENCE [LARGE SCALE GENOMIC DNA]</scope>
    <source>
        <strain evidence="7">cv. Finnish</strain>
    </source>
</reference>
<evidence type="ECO:0000256" key="2">
    <source>
        <dbReference type="ARBA" id="ARBA00023163"/>
    </source>
</evidence>
<evidence type="ECO:0000256" key="4">
    <source>
        <dbReference type="SAM" id="MobiDB-lite"/>
    </source>
</evidence>
<dbReference type="Pfam" id="PF00170">
    <property type="entry name" value="bZIP_1"/>
    <property type="match status" value="1"/>
</dbReference>
<proteinExistence type="predicted"/>
<keyword evidence="2" id="KW-0804">Transcription</keyword>
<keyword evidence="7" id="KW-1185">Reference proteome</keyword>
<feature type="domain" description="BZIP" evidence="5">
    <location>
        <begin position="127"/>
        <end position="190"/>
    </location>
</feature>
<sequence>MAQLPPKIPITATISRSSSRGVHRNSPSLSFLPCAAVDDNSCSVDDFLNFTTLKRDSHRRSISDSVAVVSPKQQFLSIFNDAGSSDTNHGLVHQLENTAALERNKDDDLKKIRKTPAVAGASDQIQDSKRIKRILANRQSAQRSRVKKLQYIMQLEHSMTSLQMEVSTLSPCVSYLNHQRSVLTMDNSALRQRIVALSQDKIFKDAHQESLKKEVERLRKVYNDKQRTKNTTEYQADQIQPPFLPD</sequence>
<dbReference type="InterPro" id="IPR004827">
    <property type="entry name" value="bZIP"/>
</dbReference>
<dbReference type="SUPFAM" id="SSF57959">
    <property type="entry name" value="Leucine zipper domain"/>
    <property type="match status" value="1"/>
</dbReference>
<dbReference type="SMART" id="SM00338">
    <property type="entry name" value="BRLZ"/>
    <property type="match status" value="1"/>
</dbReference>
<gene>
    <name evidence="6" type="ORF">ZOSMA_17G00890</name>
</gene>
<comment type="caution">
    <text evidence="6">The sequence shown here is derived from an EMBL/GenBank/DDBJ whole genome shotgun (WGS) entry which is preliminary data.</text>
</comment>
<dbReference type="GO" id="GO:0003677">
    <property type="term" value="F:DNA binding"/>
    <property type="evidence" value="ECO:0000318"/>
    <property type="project" value="GO_Central"/>
</dbReference>
<dbReference type="PANTHER" id="PTHR46391">
    <property type="entry name" value="BASIC LEUCINE ZIPPER 34"/>
    <property type="match status" value="1"/>
</dbReference>
<protein>
    <submittedName>
        <fullName evidence="6">BZIP transcription factor family protein</fullName>
    </submittedName>
</protein>
<dbReference type="PANTHER" id="PTHR46391:SF20">
    <property type="entry name" value="BASIC LEUCINE ZIPPER 61"/>
    <property type="match status" value="1"/>
</dbReference>
<name>A0A0K9PRE1_ZOSMR</name>
<evidence type="ECO:0000313" key="6">
    <source>
        <dbReference type="EMBL" id="KMZ71534.1"/>
    </source>
</evidence>
<dbReference type="GO" id="GO:0045893">
    <property type="term" value="P:positive regulation of DNA-templated transcription"/>
    <property type="evidence" value="ECO:0000318"/>
    <property type="project" value="GO_Central"/>
</dbReference>
<evidence type="ECO:0000313" key="7">
    <source>
        <dbReference type="Proteomes" id="UP000036987"/>
    </source>
</evidence>
<organism evidence="6 7">
    <name type="scientific">Zostera marina</name>
    <name type="common">Eelgrass</name>
    <dbReference type="NCBI Taxonomy" id="29655"/>
    <lineage>
        <taxon>Eukaryota</taxon>
        <taxon>Viridiplantae</taxon>
        <taxon>Streptophyta</taxon>
        <taxon>Embryophyta</taxon>
        <taxon>Tracheophyta</taxon>
        <taxon>Spermatophyta</taxon>
        <taxon>Magnoliopsida</taxon>
        <taxon>Liliopsida</taxon>
        <taxon>Zosteraceae</taxon>
        <taxon>Zostera</taxon>
    </lineage>
</organism>
<dbReference type="Proteomes" id="UP000036987">
    <property type="component" value="Unassembled WGS sequence"/>
</dbReference>
<dbReference type="InterPro" id="IPR052483">
    <property type="entry name" value="bZIP_transcription_regulators"/>
</dbReference>
<evidence type="ECO:0000259" key="5">
    <source>
        <dbReference type="PROSITE" id="PS50217"/>
    </source>
</evidence>
<dbReference type="GO" id="GO:0005634">
    <property type="term" value="C:nucleus"/>
    <property type="evidence" value="ECO:0000318"/>
    <property type="project" value="GO_Central"/>
</dbReference>
<feature type="compositionally biased region" description="Polar residues" evidence="4">
    <location>
        <begin position="229"/>
        <end position="238"/>
    </location>
</feature>
<evidence type="ECO:0000256" key="1">
    <source>
        <dbReference type="ARBA" id="ARBA00023015"/>
    </source>
</evidence>
<accession>A0A0K9PRE1</accession>
<dbReference type="InterPro" id="IPR046347">
    <property type="entry name" value="bZIP_sf"/>
</dbReference>
<dbReference type="CDD" id="cd14703">
    <property type="entry name" value="bZIP_plant_RF2"/>
    <property type="match status" value="1"/>
</dbReference>
<dbReference type="FunFam" id="1.20.5.170:FF:000086">
    <property type="entry name" value="Transcription factor VIP1"/>
    <property type="match status" value="1"/>
</dbReference>
<dbReference type="PROSITE" id="PS50217">
    <property type="entry name" value="BZIP"/>
    <property type="match status" value="1"/>
</dbReference>
<evidence type="ECO:0000256" key="3">
    <source>
        <dbReference type="ARBA" id="ARBA00023242"/>
    </source>
</evidence>
<dbReference type="PROSITE" id="PS00036">
    <property type="entry name" value="BZIP_BASIC"/>
    <property type="match status" value="1"/>
</dbReference>
<dbReference type="EMBL" id="LFYR01000671">
    <property type="protein sequence ID" value="KMZ71534.1"/>
    <property type="molecule type" value="Genomic_DNA"/>
</dbReference>
<dbReference type="AlphaFoldDB" id="A0A0K9PRE1"/>
<feature type="region of interest" description="Disordered" evidence="4">
    <location>
        <begin position="222"/>
        <end position="246"/>
    </location>
</feature>
<dbReference type="InterPro" id="IPR044759">
    <property type="entry name" value="bZIP_RF2"/>
</dbReference>
<dbReference type="GO" id="GO:0003700">
    <property type="term" value="F:DNA-binding transcription factor activity"/>
    <property type="evidence" value="ECO:0007669"/>
    <property type="project" value="InterPro"/>
</dbReference>
<keyword evidence="1" id="KW-0805">Transcription regulation</keyword>
<dbReference type="Gene3D" id="1.20.5.170">
    <property type="match status" value="1"/>
</dbReference>
<dbReference type="OrthoDB" id="1435597at2759"/>